<dbReference type="HOGENOM" id="CLU_3068125_0_0_1"/>
<dbReference type="GO" id="GO:0020037">
    <property type="term" value="F:heme binding"/>
    <property type="evidence" value="ECO:0007669"/>
    <property type="project" value="InterPro"/>
</dbReference>
<dbReference type="GO" id="GO:0005506">
    <property type="term" value="F:iron ion binding"/>
    <property type="evidence" value="ECO:0007669"/>
    <property type="project" value="InterPro"/>
</dbReference>
<dbReference type="Gene3D" id="1.10.630.10">
    <property type="entry name" value="Cytochrome P450"/>
    <property type="match status" value="1"/>
</dbReference>
<evidence type="ECO:0000313" key="2">
    <source>
        <dbReference type="Proteomes" id="UP000054549"/>
    </source>
</evidence>
<dbReference type="InterPro" id="IPR036396">
    <property type="entry name" value="Cyt_P450_sf"/>
</dbReference>
<dbReference type="InParanoid" id="A0A0C2SU08"/>
<name>A0A0C2SU08_AMAMK</name>
<dbReference type="EMBL" id="KN818234">
    <property type="protein sequence ID" value="KIL66880.1"/>
    <property type="molecule type" value="Genomic_DNA"/>
</dbReference>
<proteinExistence type="predicted"/>
<protein>
    <submittedName>
        <fullName evidence="1">Uncharacterized protein</fullName>
    </submittedName>
</protein>
<gene>
    <name evidence="1" type="ORF">M378DRAFT_160408</name>
</gene>
<evidence type="ECO:0000313" key="1">
    <source>
        <dbReference type="EMBL" id="KIL66880.1"/>
    </source>
</evidence>
<accession>A0A0C2SU08</accession>
<dbReference type="AlphaFoldDB" id="A0A0C2SU08"/>
<dbReference type="Proteomes" id="UP000054549">
    <property type="component" value="Unassembled WGS sequence"/>
</dbReference>
<dbReference type="GO" id="GO:0016705">
    <property type="term" value="F:oxidoreductase activity, acting on paired donors, with incorporation or reduction of molecular oxygen"/>
    <property type="evidence" value="ECO:0007669"/>
    <property type="project" value="InterPro"/>
</dbReference>
<dbReference type="SUPFAM" id="SSF48264">
    <property type="entry name" value="Cytochrome P450"/>
    <property type="match status" value="1"/>
</dbReference>
<reference evidence="1 2" key="1">
    <citation type="submission" date="2014-04" db="EMBL/GenBank/DDBJ databases">
        <title>Evolutionary Origins and Diversification of the Mycorrhizal Mutualists.</title>
        <authorList>
            <consortium name="DOE Joint Genome Institute"/>
            <consortium name="Mycorrhizal Genomics Consortium"/>
            <person name="Kohler A."/>
            <person name="Kuo A."/>
            <person name="Nagy L.G."/>
            <person name="Floudas D."/>
            <person name="Copeland A."/>
            <person name="Barry K.W."/>
            <person name="Cichocki N."/>
            <person name="Veneault-Fourrey C."/>
            <person name="LaButti K."/>
            <person name="Lindquist E.A."/>
            <person name="Lipzen A."/>
            <person name="Lundell T."/>
            <person name="Morin E."/>
            <person name="Murat C."/>
            <person name="Riley R."/>
            <person name="Ohm R."/>
            <person name="Sun H."/>
            <person name="Tunlid A."/>
            <person name="Henrissat B."/>
            <person name="Grigoriev I.V."/>
            <person name="Hibbett D.S."/>
            <person name="Martin F."/>
        </authorList>
    </citation>
    <scope>NUCLEOTIDE SEQUENCE [LARGE SCALE GENOMIC DNA]</scope>
    <source>
        <strain evidence="1 2">Koide BX008</strain>
    </source>
</reference>
<sequence length="53" mass="6090">MRICLRKDFALTELKAGLSVLIRNYTFELPDGPSCDPRSLDKLVLVHQCELDR</sequence>
<organism evidence="1 2">
    <name type="scientific">Amanita muscaria (strain Koide BX008)</name>
    <dbReference type="NCBI Taxonomy" id="946122"/>
    <lineage>
        <taxon>Eukaryota</taxon>
        <taxon>Fungi</taxon>
        <taxon>Dikarya</taxon>
        <taxon>Basidiomycota</taxon>
        <taxon>Agaricomycotina</taxon>
        <taxon>Agaricomycetes</taxon>
        <taxon>Agaricomycetidae</taxon>
        <taxon>Agaricales</taxon>
        <taxon>Pluteineae</taxon>
        <taxon>Amanitaceae</taxon>
        <taxon>Amanita</taxon>
    </lineage>
</organism>
<dbReference type="OrthoDB" id="1470350at2759"/>
<dbReference type="GO" id="GO:0004497">
    <property type="term" value="F:monooxygenase activity"/>
    <property type="evidence" value="ECO:0007669"/>
    <property type="project" value="InterPro"/>
</dbReference>
<keyword evidence="2" id="KW-1185">Reference proteome</keyword>